<dbReference type="EMBL" id="RQZF01000003">
    <property type="protein sequence ID" value="RRC95573.1"/>
    <property type="molecule type" value="Genomic_DNA"/>
</dbReference>
<dbReference type="Pfam" id="PF11222">
    <property type="entry name" value="DUF3017"/>
    <property type="match status" value="1"/>
</dbReference>
<keyword evidence="3" id="KW-1185">Reference proteome</keyword>
<evidence type="ECO:0000256" key="1">
    <source>
        <dbReference type="SAM" id="Phobius"/>
    </source>
</evidence>
<keyword evidence="1" id="KW-1133">Transmembrane helix</keyword>
<protein>
    <submittedName>
        <fullName evidence="2">DUF3017 domain-containing protein</fullName>
    </submittedName>
</protein>
<gene>
    <name evidence="2" type="ORF">EII11_04680</name>
</gene>
<dbReference type="InterPro" id="IPR021385">
    <property type="entry name" value="DUF3017"/>
</dbReference>
<feature type="transmembrane region" description="Helical" evidence="1">
    <location>
        <begin position="26"/>
        <end position="43"/>
    </location>
</feature>
<keyword evidence="1" id="KW-0472">Membrane</keyword>
<sequence length="80" mass="8483">MTIAVVAVGVACVVLFALLSWVRAAVLMVAALLALVALLRAFIPGRPWFSSRNRVADVTVLLLLAATIVYFSPYVNVAAP</sequence>
<name>A0A3P1SE53_9ACTO</name>
<evidence type="ECO:0000313" key="2">
    <source>
        <dbReference type="EMBL" id="RRC95573.1"/>
    </source>
</evidence>
<evidence type="ECO:0000313" key="3">
    <source>
        <dbReference type="Proteomes" id="UP000280444"/>
    </source>
</evidence>
<organism evidence="2 3">
    <name type="scientific">Schaalia canis</name>
    <dbReference type="NCBI Taxonomy" id="100469"/>
    <lineage>
        <taxon>Bacteria</taxon>
        <taxon>Bacillati</taxon>
        <taxon>Actinomycetota</taxon>
        <taxon>Actinomycetes</taxon>
        <taxon>Actinomycetales</taxon>
        <taxon>Actinomycetaceae</taxon>
        <taxon>Schaalia</taxon>
    </lineage>
</organism>
<comment type="caution">
    <text evidence="2">The sequence shown here is derived from an EMBL/GenBank/DDBJ whole genome shotgun (WGS) entry which is preliminary data.</text>
</comment>
<reference evidence="2 3" key="1">
    <citation type="submission" date="2018-11" db="EMBL/GenBank/DDBJ databases">
        <title>Genomes From Bacteria Associated with the Canine Oral Cavity: a Test Case for Automated Genome-Based Taxonomic Assignment.</title>
        <authorList>
            <person name="Coil D.A."/>
            <person name="Jospin G."/>
            <person name="Darling A.E."/>
            <person name="Wallis C."/>
            <person name="Davis I.J."/>
            <person name="Harris S."/>
            <person name="Eisen J.A."/>
            <person name="Holcombe L.J."/>
            <person name="O'Flynn C."/>
        </authorList>
    </citation>
    <scope>NUCLEOTIDE SEQUENCE [LARGE SCALE GENOMIC DNA]</scope>
    <source>
        <strain evidence="2 3">OH770</strain>
    </source>
</reference>
<dbReference type="Proteomes" id="UP000280444">
    <property type="component" value="Unassembled WGS sequence"/>
</dbReference>
<proteinExistence type="predicted"/>
<accession>A0A3P1SE53</accession>
<feature type="transmembrane region" description="Helical" evidence="1">
    <location>
        <begin position="55"/>
        <end position="75"/>
    </location>
</feature>
<dbReference type="AlphaFoldDB" id="A0A3P1SE53"/>
<keyword evidence="1" id="KW-0812">Transmembrane</keyword>